<dbReference type="CDD" id="cd12087">
    <property type="entry name" value="TM_EGFR-like"/>
    <property type="match status" value="1"/>
</dbReference>
<feature type="compositionally biased region" description="Polar residues" evidence="1">
    <location>
        <begin position="430"/>
        <end position="451"/>
    </location>
</feature>
<gene>
    <name evidence="5" type="primary">LOC106177805</name>
</gene>
<keyword evidence="2" id="KW-0472">Membrane</keyword>
<keyword evidence="3" id="KW-0732">Signal</keyword>
<name>A0A1S3K1L0_LINAN</name>
<evidence type="ECO:0000313" key="5">
    <source>
        <dbReference type="RefSeq" id="XP_013416156.1"/>
    </source>
</evidence>
<feature type="transmembrane region" description="Helical" evidence="2">
    <location>
        <begin position="508"/>
        <end position="530"/>
    </location>
</feature>
<sequence>MNMIDIIWIAITTLCLSQQISQCHTYSNVPATTPAHTSVHQIPFNKIGPSIQRPSIHKAPLNHGGAPTQQVNILTTSVPTMKGPTGSSAGTAVVFSFIKFYKSNTSNKKVPSNTEFKDNRFKGNVSNTETISTMQAALLTRITPNSTSAVMAYTKDNRELPVIEATTGTTPLYTMIDGTRYQKTQWTPIMDATTGRTPATAKDGTRDNETSQMIGSATENETSAVIVDTISKTPVSSIDGTTGNMTASVMGNRTPPMIDGTMNNRTPSMIDDNMKNRTPAVIDDTMNNRTPPMIDDTMNNRTPLVIDDTMNNRTPLVIDGTMINRTPPMIDDTVNNRTPLVIDGTMNNRTPPMIDGTMNNRTPPMIDDTMTYRTPPMTDDTMNNRTPPMIDGTMDNRTPPMIDATMNNRTPPKIDGTMNNRTPPMMDGTTNGVSNNKSSPQINGTATNRKTPMTDRKTDQTKSKINGIKDKNLSSGRATQVLSVDHEVRSPTTPPSPVGLIAESSMKYIIPTVGVALTVSALVAILFVYIRRRNHVRKSLPNDAVMYGALLVHVISFPGKYETVHYDTSSG</sequence>
<dbReference type="OrthoDB" id="7480716at2759"/>
<feature type="region of interest" description="Disordered" evidence="1">
    <location>
        <begin position="430"/>
        <end position="470"/>
    </location>
</feature>
<feature type="region of interest" description="Disordered" evidence="1">
    <location>
        <begin position="341"/>
        <end position="366"/>
    </location>
</feature>
<feature type="region of interest" description="Disordered" evidence="1">
    <location>
        <begin position="237"/>
        <end position="261"/>
    </location>
</feature>
<feature type="compositionally biased region" description="Polar residues" evidence="1">
    <location>
        <begin position="237"/>
        <end position="251"/>
    </location>
</feature>
<evidence type="ECO:0000313" key="4">
    <source>
        <dbReference type="Proteomes" id="UP000085678"/>
    </source>
</evidence>
<evidence type="ECO:0000256" key="1">
    <source>
        <dbReference type="SAM" id="MobiDB-lite"/>
    </source>
</evidence>
<evidence type="ECO:0000256" key="3">
    <source>
        <dbReference type="SAM" id="SignalP"/>
    </source>
</evidence>
<organism evidence="4 5">
    <name type="scientific">Lingula anatina</name>
    <name type="common">Brachiopod</name>
    <name type="synonym">Lingula unguis</name>
    <dbReference type="NCBI Taxonomy" id="7574"/>
    <lineage>
        <taxon>Eukaryota</taxon>
        <taxon>Metazoa</taxon>
        <taxon>Spiralia</taxon>
        <taxon>Lophotrochozoa</taxon>
        <taxon>Brachiopoda</taxon>
        <taxon>Linguliformea</taxon>
        <taxon>Lingulata</taxon>
        <taxon>Lingulida</taxon>
        <taxon>Linguloidea</taxon>
        <taxon>Lingulidae</taxon>
        <taxon>Lingula</taxon>
    </lineage>
</organism>
<dbReference type="RefSeq" id="XP_013416156.1">
    <property type="nucleotide sequence ID" value="XM_013560702.1"/>
</dbReference>
<proteinExistence type="predicted"/>
<reference evidence="5" key="2">
    <citation type="submission" date="2025-08" db="UniProtKB">
        <authorList>
            <consortium name="RefSeq"/>
        </authorList>
    </citation>
    <scope>IDENTIFICATION</scope>
</reference>
<feature type="region of interest" description="Disordered" evidence="1">
    <location>
        <begin position="193"/>
        <end position="214"/>
    </location>
</feature>
<feature type="chain" id="PRO_5010302747" evidence="3">
    <location>
        <begin position="18"/>
        <end position="571"/>
    </location>
</feature>
<dbReference type="InParanoid" id="A0A1S3K1L0"/>
<accession>A0A1S3K1L0</accession>
<feature type="signal peptide" evidence="3">
    <location>
        <begin position="1"/>
        <end position="17"/>
    </location>
</feature>
<evidence type="ECO:0000256" key="2">
    <source>
        <dbReference type="SAM" id="Phobius"/>
    </source>
</evidence>
<protein>
    <submittedName>
        <fullName evidence="5">Cell wall protein DAN4</fullName>
    </submittedName>
</protein>
<dbReference type="KEGG" id="lak:106177805"/>
<feature type="compositionally biased region" description="Basic and acidic residues" evidence="1">
    <location>
        <begin position="452"/>
        <end position="470"/>
    </location>
</feature>
<keyword evidence="2" id="KW-0812">Transmembrane</keyword>
<keyword evidence="2" id="KW-1133">Transmembrane helix</keyword>
<keyword evidence="4" id="KW-1185">Reference proteome</keyword>
<reference evidence="5" key="1">
    <citation type="journal article" date="2015" name="Nat. Commun.">
        <title>The Lingula genome provides insights into brachiopod evolution and the origin of phosphate biomineralization.</title>
        <authorList>
            <person name="Luo Y.J."/>
            <person name="Takeuchi T."/>
            <person name="Koyanagi R."/>
            <person name="Yamada L."/>
            <person name="Kanda M."/>
            <person name="Khalturina M."/>
            <person name="Fujie M."/>
            <person name="Yamasaki S.I."/>
            <person name="Endo K."/>
            <person name="Satoh N."/>
        </authorList>
    </citation>
    <scope>NUCLEOTIDE SEQUENCE</scope>
</reference>
<dbReference type="Proteomes" id="UP000085678">
    <property type="component" value="Unplaced"/>
</dbReference>
<dbReference type="AlphaFoldDB" id="A0A1S3K1L0"/>
<dbReference type="GeneID" id="106177805"/>